<comment type="caution">
    <text evidence="1">The sequence shown here is derived from an EMBL/GenBank/DDBJ whole genome shotgun (WGS) entry which is preliminary data.</text>
</comment>
<gene>
    <name evidence="1" type="ORF">GGQ96_004173</name>
</gene>
<name>A0A7W7EZP0_9SPHN</name>
<dbReference type="AlphaFoldDB" id="A0A7W7EZP0"/>
<dbReference type="RefSeq" id="WP_184117118.1">
    <property type="nucleotide sequence ID" value="NZ_JACHNY010000022.1"/>
</dbReference>
<evidence type="ECO:0000313" key="2">
    <source>
        <dbReference type="Proteomes" id="UP000574769"/>
    </source>
</evidence>
<dbReference type="Proteomes" id="UP000574769">
    <property type="component" value="Unassembled WGS sequence"/>
</dbReference>
<dbReference type="EMBL" id="JACHNY010000022">
    <property type="protein sequence ID" value="MBB4620013.1"/>
    <property type="molecule type" value="Genomic_DNA"/>
</dbReference>
<evidence type="ECO:0000313" key="1">
    <source>
        <dbReference type="EMBL" id="MBB4620013.1"/>
    </source>
</evidence>
<accession>A0A7W7EZP0</accession>
<reference evidence="1 2" key="1">
    <citation type="submission" date="2020-08" db="EMBL/GenBank/DDBJ databases">
        <title>Genomic Encyclopedia of Type Strains, Phase IV (KMG-IV): sequencing the most valuable type-strain genomes for metagenomic binning, comparative biology and taxonomic classification.</title>
        <authorList>
            <person name="Goeker M."/>
        </authorList>
    </citation>
    <scope>NUCLEOTIDE SEQUENCE [LARGE SCALE GENOMIC DNA]</scope>
    <source>
        <strain evidence="1 2">DSM 15867</strain>
    </source>
</reference>
<keyword evidence="2" id="KW-1185">Reference proteome</keyword>
<protein>
    <submittedName>
        <fullName evidence="1">Uncharacterized protein</fullName>
    </submittedName>
</protein>
<proteinExistence type="predicted"/>
<sequence>MTQQPAADLAHLRHLLEAALLEADRCDQVVAAHVATALARLDEMKLLRQSR</sequence>
<organism evidence="1 2">
    <name type="scientific">Sphingomonas abaci</name>
    <dbReference type="NCBI Taxonomy" id="237611"/>
    <lineage>
        <taxon>Bacteria</taxon>
        <taxon>Pseudomonadati</taxon>
        <taxon>Pseudomonadota</taxon>
        <taxon>Alphaproteobacteria</taxon>
        <taxon>Sphingomonadales</taxon>
        <taxon>Sphingomonadaceae</taxon>
        <taxon>Sphingomonas</taxon>
    </lineage>
</organism>